<dbReference type="InterPro" id="IPR044516">
    <property type="entry name" value="UXS-like"/>
</dbReference>
<evidence type="ECO:0000313" key="15">
    <source>
        <dbReference type="Proteomes" id="UP000179270"/>
    </source>
</evidence>
<evidence type="ECO:0000256" key="2">
    <source>
        <dbReference type="ARBA" id="ARBA00004323"/>
    </source>
</evidence>
<feature type="domain" description="NAD-dependent epimerase/dehydratase" evidence="13">
    <location>
        <begin position="3"/>
        <end position="245"/>
    </location>
</feature>
<dbReference type="PANTHER" id="PTHR43078">
    <property type="entry name" value="UDP-GLUCURONIC ACID DECARBOXYLASE-RELATED"/>
    <property type="match status" value="1"/>
</dbReference>
<dbReference type="EMBL" id="MGAF01000033">
    <property type="protein sequence ID" value="OGK40411.1"/>
    <property type="molecule type" value="Genomic_DNA"/>
</dbReference>
<name>A0A1F7IAM7_9BACT</name>
<organism evidence="14 15">
    <name type="scientific">Candidatus Roizmanbacteria bacterium RIFCSPLOWO2_01_FULL_35_13</name>
    <dbReference type="NCBI Taxonomy" id="1802055"/>
    <lineage>
        <taxon>Bacteria</taxon>
        <taxon>Candidatus Roizmaniibacteriota</taxon>
    </lineage>
</organism>
<dbReference type="UniPathway" id="UPA00796">
    <property type="reaction ID" value="UER00771"/>
</dbReference>
<dbReference type="GO" id="GO:0070403">
    <property type="term" value="F:NAD+ binding"/>
    <property type="evidence" value="ECO:0007669"/>
    <property type="project" value="InterPro"/>
</dbReference>
<evidence type="ECO:0000256" key="10">
    <source>
        <dbReference type="ARBA" id="ARBA00023180"/>
    </source>
</evidence>
<dbReference type="GO" id="GO:0033320">
    <property type="term" value="P:UDP-D-xylose biosynthetic process"/>
    <property type="evidence" value="ECO:0007669"/>
    <property type="project" value="UniProtKB-UniPathway"/>
</dbReference>
<evidence type="ECO:0000256" key="4">
    <source>
        <dbReference type="ARBA" id="ARBA00022793"/>
    </source>
</evidence>
<comment type="caution">
    <text evidence="14">The sequence shown here is derived from an EMBL/GenBank/DDBJ whole genome shotgun (WGS) entry which is preliminary data.</text>
</comment>
<keyword evidence="7" id="KW-0520">NAD</keyword>
<sequence length="314" mass="35440">MKILVTGGAGFIGSHLCDRLIKEKHVVICVDNFLTGSCDNIRHLLKNSLFKLIEHDVINPLNLNNNIDAIFHLASPASPNHHSKISYLALPMETMLVNTIGTLNMLNLAKSKKAKFLFASTSEVYGDALQHPQKEEYYGNVSTTGPRSVYDEAKRFGETLTAYFFRKQSINGRIARIFNTYGPRILKSDMRMVVTFINQAKEGKNITIFGDGLQTRSLCYIKDMIEGLCRLMFYPGTDGQIVNLGSIDEHSVKEYAELVKKLTNSRSKIVYSERLPVDDPKKRKPDITKAKKLLGWSPQIKLSQGLTNMIKFYN</sequence>
<evidence type="ECO:0000256" key="1">
    <source>
        <dbReference type="ARBA" id="ARBA00001911"/>
    </source>
</evidence>
<dbReference type="PANTHER" id="PTHR43078:SF6">
    <property type="entry name" value="UDP-GLUCURONIC ACID DECARBOXYLASE 1"/>
    <property type="match status" value="1"/>
</dbReference>
<dbReference type="STRING" id="1802055.A3A74_01755"/>
<evidence type="ECO:0000256" key="12">
    <source>
        <dbReference type="ARBA" id="ARBA00037859"/>
    </source>
</evidence>
<comment type="subcellular location">
    <subcellularLocation>
        <location evidence="2">Golgi apparatus membrane</location>
        <topology evidence="2">Single-pass type II membrane protein</topology>
    </subcellularLocation>
    <subcellularLocation>
        <location evidence="12">Golgi apparatus</location>
        <location evidence="12">Golgi stack membrane</location>
    </subcellularLocation>
</comment>
<keyword evidence="10" id="KW-0325">Glycoprotein</keyword>
<evidence type="ECO:0000259" key="13">
    <source>
        <dbReference type="Pfam" id="PF01370"/>
    </source>
</evidence>
<dbReference type="FunFam" id="3.40.50.720:FF:000065">
    <property type="entry name" value="UDP-glucuronic acid decarboxylase 1"/>
    <property type="match status" value="1"/>
</dbReference>
<evidence type="ECO:0000256" key="5">
    <source>
        <dbReference type="ARBA" id="ARBA00022968"/>
    </source>
</evidence>
<accession>A0A1F7IAM7</accession>
<keyword evidence="8" id="KW-0333">Golgi apparatus</keyword>
<dbReference type="SUPFAM" id="SSF51735">
    <property type="entry name" value="NAD(P)-binding Rossmann-fold domains"/>
    <property type="match status" value="1"/>
</dbReference>
<evidence type="ECO:0000256" key="11">
    <source>
        <dbReference type="ARBA" id="ARBA00023239"/>
    </source>
</evidence>
<evidence type="ECO:0000313" key="14">
    <source>
        <dbReference type="EMBL" id="OGK40411.1"/>
    </source>
</evidence>
<dbReference type="GO" id="GO:0048040">
    <property type="term" value="F:UDP-glucuronate decarboxylase activity"/>
    <property type="evidence" value="ECO:0007669"/>
    <property type="project" value="TreeGrafter"/>
</dbReference>
<dbReference type="Pfam" id="PF01370">
    <property type="entry name" value="Epimerase"/>
    <property type="match status" value="1"/>
</dbReference>
<protein>
    <submittedName>
        <fullName evidence="14">NAD-dependent dehydratase</fullName>
    </submittedName>
</protein>
<keyword evidence="11" id="KW-0456">Lyase</keyword>
<keyword evidence="3" id="KW-0812">Transmembrane</keyword>
<dbReference type="GO" id="GO:0042732">
    <property type="term" value="P:D-xylose metabolic process"/>
    <property type="evidence" value="ECO:0007669"/>
    <property type="project" value="InterPro"/>
</dbReference>
<proteinExistence type="predicted"/>
<dbReference type="InterPro" id="IPR036291">
    <property type="entry name" value="NAD(P)-bd_dom_sf"/>
</dbReference>
<dbReference type="Proteomes" id="UP000179270">
    <property type="component" value="Unassembled WGS sequence"/>
</dbReference>
<dbReference type="GO" id="GO:0005737">
    <property type="term" value="C:cytoplasm"/>
    <property type="evidence" value="ECO:0007669"/>
    <property type="project" value="TreeGrafter"/>
</dbReference>
<keyword evidence="4" id="KW-0210">Decarboxylase</keyword>
<dbReference type="InterPro" id="IPR001509">
    <property type="entry name" value="Epimerase_deHydtase"/>
</dbReference>
<dbReference type="Gene3D" id="3.40.50.720">
    <property type="entry name" value="NAD(P)-binding Rossmann-like Domain"/>
    <property type="match status" value="1"/>
</dbReference>
<evidence type="ECO:0000256" key="7">
    <source>
        <dbReference type="ARBA" id="ARBA00023027"/>
    </source>
</evidence>
<keyword evidence="5" id="KW-0735">Signal-anchor</keyword>
<evidence type="ECO:0000256" key="3">
    <source>
        <dbReference type="ARBA" id="ARBA00022692"/>
    </source>
</evidence>
<dbReference type="AlphaFoldDB" id="A0A1F7IAM7"/>
<keyword evidence="6" id="KW-1133">Transmembrane helix</keyword>
<evidence type="ECO:0000256" key="6">
    <source>
        <dbReference type="ARBA" id="ARBA00022989"/>
    </source>
</evidence>
<evidence type="ECO:0000256" key="8">
    <source>
        <dbReference type="ARBA" id="ARBA00023034"/>
    </source>
</evidence>
<comment type="cofactor">
    <cofactor evidence="1">
        <name>NAD(+)</name>
        <dbReference type="ChEBI" id="CHEBI:57540"/>
    </cofactor>
</comment>
<evidence type="ECO:0000256" key="9">
    <source>
        <dbReference type="ARBA" id="ARBA00023136"/>
    </source>
</evidence>
<gene>
    <name evidence="14" type="ORF">A3A74_01755</name>
</gene>
<keyword evidence="9" id="KW-0472">Membrane</keyword>
<reference evidence="14 15" key="1">
    <citation type="journal article" date="2016" name="Nat. Commun.">
        <title>Thousands of microbial genomes shed light on interconnected biogeochemical processes in an aquifer system.</title>
        <authorList>
            <person name="Anantharaman K."/>
            <person name="Brown C.T."/>
            <person name="Hug L.A."/>
            <person name="Sharon I."/>
            <person name="Castelle C.J."/>
            <person name="Probst A.J."/>
            <person name="Thomas B.C."/>
            <person name="Singh A."/>
            <person name="Wilkins M.J."/>
            <person name="Karaoz U."/>
            <person name="Brodie E.L."/>
            <person name="Williams K.H."/>
            <person name="Hubbard S.S."/>
            <person name="Banfield J.F."/>
        </authorList>
    </citation>
    <scope>NUCLEOTIDE SEQUENCE [LARGE SCALE GENOMIC DNA]</scope>
</reference>